<gene>
    <name evidence="3" type="ORF">ACFW6T_16390</name>
</gene>
<dbReference type="RefSeq" id="WP_380315518.1">
    <property type="nucleotide sequence ID" value="NZ_JBHYPW010000001.1"/>
</dbReference>
<evidence type="ECO:0000313" key="4">
    <source>
        <dbReference type="Proteomes" id="UP001599542"/>
    </source>
</evidence>
<name>A0ABW6GLI7_9ACTN</name>
<evidence type="ECO:0000256" key="1">
    <source>
        <dbReference type="SAM" id="MobiDB-lite"/>
    </source>
</evidence>
<feature type="region of interest" description="Disordered" evidence="1">
    <location>
        <begin position="129"/>
        <end position="153"/>
    </location>
</feature>
<comment type="caution">
    <text evidence="3">The sequence shown here is derived from an EMBL/GenBank/DDBJ whole genome shotgun (WGS) entry which is preliminary data.</text>
</comment>
<evidence type="ECO:0000259" key="2">
    <source>
        <dbReference type="Pfam" id="PF02464"/>
    </source>
</evidence>
<dbReference type="Proteomes" id="UP001599542">
    <property type="component" value="Unassembled WGS sequence"/>
</dbReference>
<feature type="domain" description="CinA C-terminal" evidence="2">
    <location>
        <begin position="16"/>
        <end position="166"/>
    </location>
</feature>
<reference evidence="3 4" key="1">
    <citation type="submission" date="2024-09" db="EMBL/GenBank/DDBJ databases">
        <title>The Natural Products Discovery Center: Release of the First 8490 Sequenced Strains for Exploring Actinobacteria Biosynthetic Diversity.</title>
        <authorList>
            <person name="Kalkreuter E."/>
            <person name="Kautsar S.A."/>
            <person name="Yang D."/>
            <person name="Bader C.D."/>
            <person name="Teijaro C.N."/>
            <person name="Fluegel L."/>
            <person name="Davis C.M."/>
            <person name="Simpson J.R."/>
            <person name="Lauterbach L."/>
            <person name="Steele A.D."/>
            <person name="Gui C."/>
            <person name="Meng S."/>
            <person name="Li G."/>
            <person name="Viehrig K."/>
            <person name="Ye F."/>
            <person name="Su P."/>
            <person name="Kiefer A.F."/>
            <person name="Nichols A."/>
            <person name="Cepeda A.J."/>
            <person name="Yan W."/>
            <person name="Fan B."/>
            <person name="Jiang Y."/>
            <person name="Adhikari A."/>
            <person name="Zheng C.-J."/>
            <person name="Schuster L."/>
            <person name="Cowan T.M."/>
            <person name="Smanski M.J."/>
            <person name="Chevrette M.G."/>
            <person name="De Carvalho L.P.S."/>
            <person name="Shen B."/>
        </authorList>
    </citation>
    <scope>NUCLEOTIDE SEQUENCE [LARGE SCALE GENOMIC DNA]</scope>
    <source>
        <strain evidence="3 4">NPDC058753</strain>
    </source>
</reference>
<dbReference type="SUPFAM" id="SSF142433">
    <property type="entry name" value="CinA-like"/>
    <property type="match status" value="1"/>
</dbReference>
<organism evidence="3 4">
    <name type="scientific">Kitasatospora phosalacinea</name>
    <dbReference type="NCBI Taxonomy" id="2065"/>
    <lineage>
        <taxon>Bacteria</taxon>
        <taxon>Bacillati</taxon>
        <taxon>Actinomycetota</taxon>
        <taxon>Actinomycetes</taxon>
        <taxon>Kitasatosporales</taxon>
        <taxon>Streptomycetaceae</taxon>
        <taxon>Kitasatospora</taxon>
    </lineage>
</organism>
<dbReference type="NCBIfam" id="TIGR00199">
    <property type="entry name" value="PncC_domain"/>
    <property type="match status" value="1"/>
</dbReference>
<dbReference type="InterPro" id="IPR008136">
    <property type="entry name" value="CinA_C"/>
</dbReference>
<evidence type="ECO:0000313" key="3">
    <source>
        <dbReference type="EMBL" id="MFE1353560.1"/>
    </source>
</evidence>
<accession>A0ABW6GLI7</accession>
<dbReference type="EMBL" id="JBHYPX010000030">
    <property type="protein sequence ID" value="MFE1353560.1"/>
    <property type="molecule type" value="Genomic_DNA"/>
</dbReference>
<keyword evidence="4" id="KW-1185">Reference proteome</keyword>
<feature type="compositionally biased region" description="Basic and acidic residues" evidence="1">
    <location>
        <begin position="137"/>
        <end position="150"/>
    </location>
</feature>
<protein>
    <submittedName>
        <fullName evidence="3">CinA family protein</fullName>
    </submittedName>
</protein>
<proteinExistence type="predicted"/>
<dbReference type="Pfam" id="PF02464">
    <property type="entry name" value="CinA"/>
    <property type="match status" value="1"/>
</dbReference>
<sequence length="173" mass="16987">MSTGAPRPGLPDGAVLARQVTAALAAAGHTVATAESLTAGRLAAALADAPGAGGVFLGGVVAYAAEVKTGLLRVDRALVADQGTVHPEVAAQMAEGARALTRATYGLATTGAAGPAPHDGRPVGTVHVAVSGPDGTRTARPEPPTDRPADVRATAVEAALRLLRDALRPEGGG</sequence>
<dbReference type="InterPro" id="IPR036653">
    <property type="entry name" value="CinA-like_C"/>
</dbReference>
<dbReference type="Gene3D" id="3.90.950.20">
    <property type="entry name" value="CinA-like"/>
    <property type="match status" value="1"/>
</dbReference>